<organism evidence="1 2">
    <name type="scientific">Pseudopithomyces chartarum</name>
    <dbReference type="NCBI Taxonomy" id="1892770"/>
    <lineage>
        <taxon>Eukaryota</taxon>
        <taxon>Fungi</taxon>
        <taxon>Dikarya</taxon>
        <taxon>Ascomycota</taxon>
        <taxon>Pezizomycotina</taxon>
        <taxon>Dothideomycetes</taxon>
        <taxon>Pleosporomycetidae</taxon>
        <taxon>Pleosporales</taxon>
        <taxon>Massarineae</taxon>
        <taxon>Didymosphaeriaceae</taxon>
        <taxon>Pseudopithomyces</taxon>
    </lineage>
</organism>
<evidence type="ECO:0000313" key="2">
    <source>
        <dbReference type="Proteomes" id="UP001280581"/>
    </source>
</evidence>
<gene>
    <name evidence="1" type="ORF">GRF29_216g1091809</name>
</gene>
<name>A0AAN6RCN6_9PLEO</name>
<proteinExistence type="predicted"/>
<dbReference type="AlphaFoldDB" id="A0AAN6RCN6"/>
<evidence type="ECO:0000313" key="1">
    <source>
        <dbReference type="EMBL" id="KAK3197728.1"/>
    </source>
</evidence>
<dbReference type="Proteomes" id="UP001280581">
    <property type="component" value="Unassembled WGS sequence"/>
</dbReference>
<protein>
    <submittedName>
        <fullName evidence="1">Uncharacterized protein</fullName>
    </submittedName>
</protein>
<sequence length="255" mass="29362">MTNTAGGFTFLDGWNMLLDELRLKVLSHVFESDHPIGHKEYAGVLDSTLFPLLLTPHDEMVTEALYAYNTVRISTQTKLVPPGFHTLWVRRLVIDMPVATIFDFKWKFLERSCHGFFHRLDRIDINISAKGDMDHFHYYTKKAKNPFDWPLIMPDAKELSVKFDFELKRPGEYYIEPSQEGPSLYPLLFQRIGLREHMPKGASMPTDSVKHSYTDPLGKECTFAQLPVVGTVVSGGVLLDKYRVEKITMTRFQSE</sequence>
<keyword evidence="2" id="KW-1185">Reference proteome</keyword>
<reference evidence="1 2" key="1">
    <citation type="submission" date="2021-02" db="EMBL/GenBank/DDBJ databases">
        <title>Genome assembly of Pseudopithomyces chartarum.</title>
        <authorList>
            <person name="Jauregui R."/>
            <person name="Singh J."/>
            <person name="Voisey C."/>
        </authorList>
    </citation>
    <scope>NUCLEOTIDE SEQUENCE [LARGE SCALE GENOMIC DNA]</scope>
    <source>
        <strain evidence="1 2">AGR01</strain>
    </source>
</reference>
<accession>A0AAN6RCN6</accession>
<dbReference type="EMBL" id="WVTA01000018">
    <property type="protein sequence ID" value="KAK3197728.1"/>
    <property type="molecule type" value="Genomic_DNA"/>
</dbReference>
<comment type="caution">
    <text evidence="1">The sequence shown here is derived from an EMBL/GenBank/DDBJ whole genome shotgun (WGS) entry which is preliminary data.</text>
</comment>